<dbReference type="PANTHER" id="PTHR36041">
    <property type="entry name" value="SUCCINATE DEHYDROGENASE SUBUNIT 7A, MITOCHONDRIAL-RELATED"/>
    <property type="match status" value="1"/>
</dbReference>
<dbReference type="EMBL" id="GDJX01013408">
    <property type="protein sequence ID" value="JAT54528.1"/>
    <property type="molecule type" value="Transcribed_RNA"/>
</dbReference>
<sequence length="128" mass="14214">EKPRSAPEGEAEAPGRPSAASQQDMAFLLSRTSLFSSFRGNSQINREHSLLPRRGFHIELGAREKALLEEDPALRKFKSHKKTVGRVKRIGDALIIVVVAACSYEIYANGVMKRAKFEEAHHSNVTDV</sequence>
<gene>
    <name evidence="2" type="primary">rnc_8</name>
    <name evidence="2" type="ORF">g.34808</name>
</gene>
<feature type="region of interest" description="Disordered" evidence="1">
    <location>
        <begin position="1"/>
        <end position="22"/>
    </location>
</feature>
<reference evidence="2" key="1">
    <citation type="submission" date="2015-07" db="EMBL/GenBank/DDBJ databases">
        <title>Transcriptome Assembly of Anthurium amnicola.</title>
        <authorList>
            <person name="Suzuki J."/>
        </authorList>
    </citation>
    <scope>NUCLEOTIDE SEQUENCE</scope>
</reference>
<accession>A0A1D1YIR1</accession>
<feature type="non-terminal residue" evidence="2">
    <location>
        <position position="1"/>
    </location>
</feature>
<dbReference type="AlphaFoldDB" id="A0A1D1YIR1"/>
<organism evidence="2">
    <name type="scientific">Anthurium amnicola</name>
    <dbReference type="NCBI Taxonomy" id="1678845"/>
    <lineage>
        <taxon>Eukaryota</taxon>
        <taxon>Viridiplantae</taxon>
        <taxon>Streptophyta</taxon>
        <taxon>Embryophyta</taxon>
        <taxon>Tracheophyta</taxon>
        <taxon>Spermatophyta</taxon>
        <taxon>Magnoliopsida</taxon>
        <taxon>Liliopsida</taxon>
        <taxon>Araceae</taxon>
        <taxon>Pothoideae</taxon>
        <taxon>Potheae</taxon>
        <taxon>Anthurium</taxon>
    </lineage>
</organism>
<name>A0A1D1YIR1_9ARAE</name>
<evidence type="ECO:0000313" key="2">
    <source>
        <dbReference type="EMBL" id="JAT54528.1"/>
    </source>
</evidence>
<dbReference type="PANTHER" id="PTHR36041:SF2">
    <property type="entry name" value="SUCCINATE DEHYDROGENASE SUBUNIT 7A, MITOCHONDRIAL-RELATED"/>
    <property type="match status" value="1"/>
</dbReference>
<dbReference type="InterPro" id="IPR034573">
    <property type="entry name" value="SDH7"/>
</dbReference>
<dbReference type="GO" id="GO:0045273">
    <property type="term" value="C:respiratory chain complex II (succinate dehydrogenase)"/>
    <property type="evidence" value="ECO:0007669"/>
    <property type="project" value="InterPro"/>
</dbReference>
<proteinExistence type="predicted"/>
<evidence type="ECO:0000256" key="1">
    <source>
        <dbReference type="SAM" id="MobiDB-lite"/>
    </source>
</evidence>
<protein>
    <submittedName>
        <fullName evidence="2">Ribonuclease 3</fullName>
    </submittedName>
</protein>